<dbReference type="GO" id="GO:0005544">
    <property type="term" value="F:calcium-dependent phospholipid binding"/>
    <property type="evidence" value="ECO:0007669"/>
    <property type="project" value="InterPro"/>
</dbReference>
<reference evidence="2" key="1">
    <citation type="submission" date="2023-09" db="UniProtKB">
        <authorList>
            <consortium name="Ensembl"/>
        </authorList>
    </citation>
    <scope>IDENTIFICATION</scope>
</reference>
<proteinExistence type="predicted"/>
<evidence type="ECO:0000259" key="1">
    <source>
        <dbReference type="Pfam" id="PF07002"/>
    </source>
</evidence>
<evidence type="ECO:0000313" key="2">
    <source>
        <dbReference type="Ensembl" id="ENSBMSP00010018789.1"/>
    </source>
</evidence>
<dbReference type="Ensembl" id="ENSBMST00010020762.1">
    <property type="protein sequence ID" value="ENSBMSP00010018789.1"/>
    <property type="gene ID" value="ENSBMSG00010013647.1"/>
</dbReference>
<dbReference type="GO" id="GO:0071277">
    <property type="term" value="P:cellular response to calcium ion"/>
    <property type="evidence" value="ECO:0007669"/>
    <property type="project" value="TreeGrafter"/>
</dbReference>
<dbReference type="InterPro" id="IPR010734">
    <property type="entry name" value="Copine_C"/>
</dbReference>
<dbReference type="AlphaFoldDB" id="A0A8C0DCH4"/>
<accession>A0A8C0DCH4</accession>
<name>A0A8C0DCH4_BALMU</name>
<dbReference type="Pfam" id="PF07002">
    <property type="entry name" value="Copine"/>
    <property type="match status" value="1"/>
</dbReference>
<dbReference type="PANTHER" id="PTHR10857:SF6">
    <property type="entry name" value="COPINE-7"/>
    <property type="match status" value="1"/>
</dbReference>
<dbReference type="InterPro" id="IPR045052">
    <property type="entry name" value="Copine"/>
</dbReference>
<dbReference type="OMA" id="HTIVECK"/>
<dbReference type="GO" id="GO:0005886">
    <property type="term" value="C:plasma membrane"/>
    <property type="evidence" value="ECO:0007669"/>
    <property type="project" value="TreeGrafter"/>
</dbReference>
<protein>
    <recommendedName>
        <fullName evidence="1">Copine C-terminal domain-containing protein</fullName>
    </recommendedName>
</protein>
<sequence length="83" mass="9093">MRASHLPVSIIVGMGNADFTNMQALDGDDGVPRSPRGEPALRDVLQFVPFRELKSVSPAALAKSVLAEVPRQLVEYYSHKECL</sequence>
<organism evidence="2">
    <name type="scientific">Balaenoptera musculus</name>
    <name type="common">Blue whale</name>
    <dbReference type="NCBI Taxonomy" id="9771"/>
    <lineage>
        <taxon>Eukaryota</taxon>
        <taxon>Metazoa</taxon>
        <taxon>Chordata</taxon>
        <taxon>Craniata</taxon>
        <taxon>Vertebrata</taxon>
        <taxon>Euteleostomi</taxon>
        <taxon>Mammalia</taxon>
        <taxon>Eutheria</taxon>
        <taxon>Laurasiatheria</taxon>
        <taxon>Artiodactyla</taxon>
        <taxon>Whippomorpha</taxon>
        <taxon>Cetacea</taxon>
        <taxon>Mysticeti</taxon>
        <taxon>Balaenopteridae</taxon>
        <taxon>Balaenoptera</taxon>
    </lineage>
</organism>
<feature type="domain" description="Copine C-terminal" evidence="1">
    <location>
        <begin position="1"/>
        <end position="81"/>
    </location>
</feature>
<dbReference type="GeneTree" id="ENSGT00940000160442"/>
<dbReference type="PANTHER" id="PTHR10857">
    <property type="entry name" value="COPINE"/>
    <property type="match status" value="1"/>
</dbReference>